<evidence type="ECO:0000313" key="2">
    <source>
        <dbReference type="Proteomes" id="UP000515733"/>
    </source>
</evidence>
<reference evidence="1 2" key="1">
    <citation type="submission" date="2020-03" db="EMBL/GenBank/DDBJ databases">
        <authorList>
            <consortium name="Genoscope - CEA"/>
            <person name="William W."/>
        </authorList>
    </citation>
    <scope>NUCLEOTIDE SEQUENCE [LARGE SCALE GENOMIC DNA]</scope>
    <source>
        <strain evidence="2">DSM 16959</strain>
    </source>
</reference>
<keyword evidence="2" id="KW-1185">Reference proteome</keyword>
<name>A0A6S6Y0P8_9PROT</name>
<organism evidence="1 2">
    <name type="scientific">Denitratisoma oestradiolicum</name>
    <dbReference type="NCBI Taxonomy" id="311182"/>
    <lineage>
        <taxon>Bacteria</taxon>
        <taxon>Pseudomonadati</taxon>
        <taxon>Pseudomonadota</taxon>
        <taxon>Betaproteobacteria</taxon>
        <taxon>Nitrosomonadales</taxon>
        <taxon>Sterolibacteriaceae</taxon>
        <taxon>Denitratisoma</taxon>
    </lineage>
</organism>
<protein>
    <submittedName>
        <fullName evidence="1">Uncharacterized protein</fullName>
    </submittedName>
</protein>
<dbReference type="AlphaFoldDB" id="A0A6S6Y0P8"/>
<sequence length="82" mass="8702">MGLVVARILGYGEGDPLHNPGVASAVFGTADGRQLETLKGASPRKASAAPSPSFRRKPESRFWCGNWVPACAGTTVRKMMDL</sequence>
<dbReference type="KEGG" id="doe:DENOEST_3719"/>
<evidence type="ECO:0000313" key="1">
    <source>
        <dbReference type="EMBL" id="CAB1370873.1"/>
    </source>
</evidence>
<dbReference type="EMBL" id="LR778301">
    <property type="protein sequence ID" value="CAB1370873.1"/>
    <property type="molecule type" value="Genomic_DNA"/>
</dbReference>
<accession>A0A6S6Y0P8</accession>
<gene>
    <name evidence="1" type="ORF">DENOEST_3719</name>
</gene>
<proteinExistence type="predicted"/>
<dbReference type="Proteomes" id="UP000515733">
    <property type="component" value="Chromosome"/>
</dbReference>